<dbReference type="EMBL" id="JNFH02000068">
    <property type="protein sequence ID" value="KKF39305.1"/>
    <property type="molecule type" value="Genomic_DNA"/>
</dbReference>
<dbReference type="Gene3D" id="3.40.50.300">
    <property type="entry name" value="P-loop containing nucleotide triphosphate hydrolases"/>
    <property type="match status" value="1"/>
</dbReference>
<proteinExistence type="predicted"/>
<gene>
    <name evidence="2" type="ORF">FK85_29590</name>
</gene>
<feature type="region of interest" description="Disordered" evidence="1">
    <location>
        <begin position="78"/>
        <end position="100"/>
    </location>
</feature>
<reference evidence="2 3" key="1">
    <citation type="journal article" date="2015" name="Genome Announc.">
        <title>Draft genome sequence of a Halorubrum H3 strain isolated from the burlinskoye salt lake (Altai Krai, Russia).</title>
        <authorList>
            <person name="Rozanov A.S."/>
            <person name="Bryanskaya A.V."/>
            <person name="Malup T.K."/>
            <person name="Kotenko A.V."/>
            <person name="Peltek S.E."/>
        </authorList>
    </citation>
    <scope>NUCLEOTIDE SEQUENCE [LARGE SCALE GENOMIC DNA]</scope>
    <source>
        <strain evidence="2 3">H3</strain>
    </source>
</reference>
<evidence type="ECO:0008006" key="4">
    <source>
        <dbReference type="Google" id="ProtNLM"/>
    </source>
</evidence>
<evidence type="ECO:0000313" key="2">
    <source>
        <dbReference type="EMBL" id="KKF39305.1"/>
    </source>
</evidence>
<keyword evidence="3" id="KW-1185">Reference proteome</keyword>
<dbReference type="InterPro" id="IPR027417">
    <property type="entry name" value="P-loop_NTPase"/>
</dbReference>
<organism evidence="2 3">
    <name type="scientific">Halorubrum saccharovorum</name>
    <dbReference type="NCBI Taxonomy" id="2248"/>
    <lineage>
        <taxon>Archaea</taxon>
        <taxon>Methanobacteriati</taxon>
        <taxon>Methanobacteriota</taxon>
        <taxon>Stenosarchaea group</taxon>
        <taxon>Halobacteria</taxon>
        <taxon>Halobacteriales</taxon>
        <taxon>Haloferacaceae</taxon>
        <taxon>Halorubrum</taxon>
    </lineage>
</organism>
<dbReference type="Proteomes" id="UP000053331">
    <property type="component" value="Unassembled WGS sequence"/>
</dbReference>
<comment type="caution">
    <text evidence="2">The sequence shown here is derived from an EMBL/GenBank/DDBJ whole genome shotgun (WGS) entry which is preliminary data.</text>
</comment>
<dbReference type="AlphaFoldDB" id="A0A0F8AXJ8"/>
<evidence type="ECO:0000256" key="1">
    <source>
        <dbReference type="SAM" id="MobiDB-lite"/>
    </source>
</evidence>
<accession>A0A0F8AXJ8</accession>
<name>A0A0F8AXJ8_9EURY</name>
<sequence length="100" mass="10588">MQATMLALVGATGGAGTTRTAVELAALGARDVRDVAVVDAAFTTQGLSEYVSGRIGTDLTTLVTDETARRCRRRRTRSLWETDTRGAPAHGDGGDARPRR</sequence>
<evidence type="ECO:0000313" key="3">
    <source>
        <dbReference type="Proteomes" id="UP000053331"/>
    </source>
</evidence>
<protein>
    <recommendedName>
        <fullName evidence="4">CobQ/CobB/MinD/ParA nucleotide binding domain-containing protein</fullName>
    </recommendedName>
</protein>